<keyword evidence="10" id="KW-1185">Reference proteome</keyword>
<keyword evidence="4" id="KW-0805">Transcription regulation</keyword>
<gene>
    <name evidence="9" type="ORF">KOF26_07860</name>
</gene>
<evidence type="ECO:0000256" key="2">
    <source>
        <dbReference type="ARBA" id="ARBA00022490"/>
    </source>
</evidence>
<dbReference type="InterPro" id="IPR007159">
    <property type="entry name" value="SpoVT-AbrB_dom"/>
</dbReference>
<dbReference type="Proteomes" id="UP000776276">
    <property type="component" value="Unassembled WGS sequence"/>
</dbReference>
<proteinExistence type="predicted"/>
<keyword evidence="5 7" id="KW-0238">DNA-binding</keyword>
<comment type="caution">
    <text evidence="9">The sequence shown here is derived from an EMBL/GenBank/DDBJ whole genome shotgun (WGS) entry which is preliminary data.</text>
</comment>
<keyword evidence="2" id="KW-0963">Cytoplasm</keyword>
<dbReference type="CDD" id="cd16320">
    <property type="entry name" value="MraZ_N"/>
    <property type="match status" value="1"/>
</dbReference>
<organism evidence="9 10">
    <name type="scientific">Sphingomonas quercus</name>
    <dbReference type="NCBI Taxonomy" id="2842451"/>
    <lineage>
        <taxon>Bacteria</taxon>
        <taxon>Pseudomonadati</taxon>
        <taxon>Pseudomonadota</taxon>
        <taxon>Alphaproteobacteria</taxon>
        <taxon>Sphingomonadales</taxon>
        <taxon>Sphingomonadaceae</taxon>
        <taxon>Sphingomonas</taxon>
    </lineage>
</organism>
<dbReference type="PANTHER" id="PTHR34701">
    <property type="entry name" value="TRANSCRIPTIONAL REGULATOR MRAZ"/>
    <property type="match status" value="1"/>
</dbReference>
<dbReference type="InterPro" id="IPR035644">
    <property type="entry name" value="MraZ_C"/>
</dbReference>
<evidence type="ECO:0000256" key="6">
    <source>
        <dbReference type="ARBA" id="ARBA00023163"/>
    </source>
</evidence>
<keyword evidence="3" id="KW-0677">Repeat</keyword>
<dbReference type="CDD" id="cd16321">
    <property type="entry name" value="MraZ_C"/>
    <property type="match status" value="1"/>
</dbReference>
<dbReference type="InterPro" id="IPR003444">
    <property type="entry name" value="MraZ"/>
</dbReference>
<accession>A0ABS6BHW9</accession>
<dbReference type="EMBL" id="JAHKRT010000003">
    <property type="protein sequence ID" value="MBU3077779.1"/>
    <property type="molecule type" value="Genomic_DNA"/>
</dbReference>
<keyword evidence="6" id="KW-0804">Transcription</keyword>
<evidence type="ECO:0000256" key="5">
    <source>
        <dbReference type="ARBA" id="ARBA00023125"/>
    </source>
</evidence>
<dbReference type="Pfam" id="PF02381">
    <property type="entry name" value="MraZ"/>
    <property type="match status" value="1"/>
</dbReference>
<evidence type="ECO:0000313" key="9">
    <source>
        <dbReference type="EMBL" id="MBU3077779.1"/>
    </source>
</evidence>
<dbReference type="InterPro" id="IPR035642">
    <property type="entry name" value="MraZ_N"/>
</dbReference>
<evidence type="ECO:0000256" key="3">
    <source>
        <dbReference type="ARBA" id="ARBA00022737"/>
    </source>
</evidence>
<protein>
    <recommendedName>
        <fullName evidence="1">Transcriptional regulator MraZ</fullName>
    </recommendedName>
</protein>
<evidence type="ECO:0000259" key="8">
    <source>
        <dbReference type="PROSITE" id="PS51740"/>
    </source>
</evidence>
<dbReference type="PANTHER" id="PTHR34701:SF1">
    <property type="entry name" value="TRANSCRIPTIONAL REGULATOR MRAZ"/>
    <property type="match status" value="1"/>
</dbReference>
<evidence type="ECO:0000313" key="10">
    <source>
        <dbReference type="Proteomes" id="UP000776276"/>
    </source>
</evidence>
<dbReference type="PROSITE" id="PS51740">
    <property type="entry name" value="SPOVT_ABRB"/>
    <property type="match status" value="2"/>
</dbReference>
<feature type="domain" description="SpoVT-AbrB" evidence="8">
    <location>
        <begin position="90"/>
        <end position="133"/>
    </location>
</feature>
<sequence length="156" mass="17142">MDAKGRVSLPADMRDVIAQRARRIAQTEGEYVSDKALYVAAHRTLPCLRGFDMGYLPTLFAQTEEGVSHLTGAERLAASEAEQASLFADLEKTSFDDPGRMVLPPQSRRLAGIEGQALFIGAGQTFQIWKPETYIACEAIPAMDRERARLLVEGKA</sequence>
<evidence type="ECO:0000256" key="7">
    <source>
        <dbReference type="PROSITE-ProRule" id="PRU01076"/>
    </source>
</evidence>
<evidence type="ECO:0000256" key="1">
    <source>
        <dbReference type="ARBA" id="ARBA00013860"/>
    </source>
</evidence>
<dbReference type="InterPro" id="IPR020603">
    <property type="entry name" value="MraZ_dom"/>
</dbReference>
<reference evidence="9 10" key="1">
    <citation type="submission" date="2021-06" db="EMBL/GenBank/DDBJ databases">
        <title>Sphingomonas sp. XMGL2, whole genome shotgun sequencing project.</title>
        <authorList>
            <person name="Zhao G."/>
            <person name="Shen L."/>
        </authorList>
    </citation>
    <scope>NUCLEOTIDE SEQUENCE [LARGE SCALE GENOMIC DNA]</scope>
    <source>
        <strain evidence="9 10">XMGL2</strain>
    </source>
</reference>
<evidence type="ECO:0000256" key="4">
    <source>
        <dbReference type="ARBA" id="ARBA00023015"/>
    </source>
</evidence>
<dbReference type="RefSeq" id="WP_216322794.1">
    <property type="nucleotide sequence ID" value="NZ_JAHKRT010000003.1"/>
</dbReference>
<feature type="domain" description="SpoVT-AbrB" evidence="8">
    <location>
        <begin position="1"/>
        <end position="55"/>
    </location>
</feature>
<name>A0ABS6BHW9_9SPHN</name>